<protein>
    <submittedName>
        <fullName evidence="1">Callose synthase 8</fullName>
    </submittedName>
</protein>
<reference evidence="1 2" key="1">
    <citation type="journal article" date="2022" name="Plant J.">
        <title>Chromosome-level genome of Camellia lanceoleosa provides a valuable resource for understanding genome evolution and self-incompatibility.</title>
        <authorList>
            <person name="Gong W."/>
            <person name="Xiao S."/>
            <person name="Wang L."/>
            <person name="Liao Z."/>
            <person name="Chang Y."/>
            <person name="Mo W."/>
            <person name="Hu G."/>
            <person name="Li W."/>
            <person name="Zhao G."/>
            <person name="Zhu H."/>
            <person name="Hu X."/>
            <person name="Ji K."/>
            <person name="Xiang X."/>
            <person name="Song Q."/>
            <person name="Yuan D."/>
            <person name="Jin S."/>
            <person name="Zhang L."/>
        </authorList>
    </citation>
    <scope>NUCLEOTIDE SEQUENCE [LARGE SCALE GENOMIC DNA]</scope>
    <source>
        <strain evidence="1">SQ_2022a</strain>
    </source>
</reference>
<name>A0ACC0H8F0_9ERIC</name>
<organism evidence="1 2">
    <name type="scientific">Camellia lanceoleosa</name>
    <dbReference type="NCBI Taxonomy" id="1840588"/>
    <lineage>
        <taxon>Eukaryota</taxon>
        <taxon>Viridiplantae</taxon>
        <taxon>Streptophyta</taxon>
        <taxon>Embryophyta</taxon>
        <taxon>Tracheophyta</taxon>
        <taxon>Spermatophyta</taxon>
        <taxon>Magnoliopsida</taxon>
        <taxon>eudicotyledons</taxon>
        <taxon>Gunneridae</taxon>
        <taxon>Pentapetalae</taxon>
        <taxon>asterids</taxon>
        <taxon>Ericales</taxon>
        <taxon>Theaceae</taxon>
        <taxon>Camellia</taxon>
    </lineage>
</organism>
<evidence type="ECO:0000313" key="1">
    <source>
        <dbReference type="EMBL" id="KAI8008670.1"/>
    </source>
</evidence>
<accession>A0ACC0H8F0</accession>
<keyword evidence="2" id="KW-1185">Reference proteome</keyword>
<dbReference type="EMBL" id="CM045764">
    <property type="protein sequence ID" value="KAI8008670.1"/>
    <property type="molecule type" value="Genomic_DNA"/>
</dbReference>
<evidence type="ECO:0000313" key="2">
    <source>
        <dbReference type="Proteomes" id="UP001060215"/>
    </source>
</evidence>
<dbReference type="Proteomes" id="UP001060215">
    <property type="component" value="Chromosome 7"/>
</dbReference>
<gene>
    <name evidence="1" type="ORF">LOK49_LG07G01516</name>
</gene>
<proteinExistence type="predicted"/>
<comment type="caution">
    <text evidence="1">The sequence shown here is derived from an EMBL/GenBank/DDBJ whole genome shotgun (WGS) entry which is preliminary data.</text>
</comment>
<sequence length="85" mass="9836">MLSPYIRLCLRSSIFGGVYEILHYLGKIQALGMLRSRFQSLSSAFNAFLVPPPSSNDKDVKKKRKRKKEFLPTKISEEKFLRLES</sequence>